<dbReference type="EMBL" id="CM043016">
    <property type="protein sequence ID" value="KAI4468637.1"/>
    <property type="molecule type" value="Genomic_DNA"/>
</dbReference>
<accession>A0ACB9TP47</accession>
<proteinExistence type="predicted"/>
<organism evidence="1 2">
    <name type="scientific">Holotrichia oblita</name>
    <name type="common">Chafer beetle</name>
    <dbReference type="NCBI Taxonomy" id="644536"/>
    <lineage>
        <taxon>Eukaryota</taxon>
        <taxon>Metazoa</taxon>
        <taxon>Ecdysozoa</taxon>
        <taxon>Arthropoda</taxon>
        <taxon>Hexapoda</taxon>
        <taxon>Insecta</taxon>
        <taxon>Pterygota</taxon>
        <taxon>Neoptera</taxon>
        <taxon>Endopterygota</taxon>
        <taxon>Coleoptera</taxon>
        <taxon>Polyphaga</taxon>
        <taxon>Scarabaeiformia</taxon>
        <taxon>Scarabaeidae</taxon>
        <taxon>Melolonthinae</taxon>
        <taxon>Holotrichia</taxon>
    </lineage>
</organism>
<evidence type="ECO:0000313" key="1">
    <source>
        <dbReference type="EMBL" id="KAI4468637.1"/>
    </source>
</evidence>
<keyword evidence="2" id="KW-1185">Reference proteome</keyword>
<sequence length="700" mass="79985">MGRRKAGFRKPRKVVQVGERKPYNDIVKENEKFISYYKTQGVCPPGQWDEFITTLKTDLPATFRITGSKCEARKMLDLVQNMCIKECISQSDTMEEQQQSNIFPLPWYPNKLAWQMDLTRKDIRRNEAYYKLHNFLISETEHGTISRQETVSMIPPLVLDIKSHHKVLDMCAAPGSKTAQLLELLHADDEAIPSGYVIANDVDNKRCYMLVHQAKRLNSPCVAIINHDSAVLPNLSATLPDGSTEQVQFDRILCDVPCAGDGTLRKNPDIWMKWTPANGINLHGIQSRIVRRGAELLAVGGRLVYSTCSLNPVENEAVIHRLLSETEGALQLVDVAHMLPGLKYSPGLETWQVGSRNLEFYKTFDEVDEKWRTTIRPQMFPPNPEDKQKYNLHKCIRILPHQQNTGAFFVAVLEKLKPLHSKEKSFKINSESTENDDKEENEISEEEIGKKRENDDSLPQNQRKRRRKDGYKEDPFVFFTDKEEIWPSIKNFYKISDEFDPTCLLVRCHTGKKKNIYMTSSAIRDLVVNNQGAIKFINTGVKTFVRSDNRNMKECAFRIAHDGLESIFNDIGSERKVTIGRDDLITLLMNDKPEQSPAITSLSQEIQDQVNNLAPGSCVLIYKEDIPNGDPFILHISGWRGTSSLRSYMSQHSTVHFLRLLGGDVSKYDINKFKKIEDDQEDKDEETIGSDSEPTNKDEL</sequence>
<dbReference type="Proteomes" id="UP001056778">
    <property type="component" value="Chromosome 2"/>
</dbReference>
<protein>
    <submittedName>
        <fullName evidence="1">Uncharacterized protein</fullName>
    </submittedName>
</protein>
<gene>
    <name evidence="1" type="ORF">MML48_2g00006740</name>
</gene>
<name>A0ACB9TP47_HOLOL</name>
<evidence type="ECO:0000313" key="2">
    <source>
        <dbReference type="Proteomes" id="UP001056778"/>
    </source>
</evidence>
<comment type="caution">
    <text evidence="1">The sequence shown here is derived from an EMBL/GenBank/DDBJ whole genome shotgun (WGS) entry which is preliminary data.</text>
</comment>
<reference evidence="1" key="1">
    <citation type="submission" date="2022-04" db="EMBL/GenBank/DDBJ databases">
        <title>Chromosome-scale genome assembly of Holotrichia oblita Faldermann.</title>
        <authorList>
            <person name="Rongchong L."/>
        </authorList>
    </citation>
    <scope>NUCLEOTIDE SEQUENCE</scope>
    <source>
        <strain evidence="1">81SQS9</strain>
    </source>
</reference>